<feature type="binding site" evidence="8">
    <location>
        <position position="75"/>
    </location>
    <ligand>
        <name>Mn(2+)</name>
        <dbReference type="ChEBI" id="CHEBI:29035"/>
        <label>1</label>
    </ligand>
</feature>
<reference evidence="10 11" key="1">
    <citation type="submission" date="2015-09" db="EMBL/GenBank/DDBJ databases">
        <title>Genome sequencing project for genomic taxonomy and phylogenomics of Bacillus-like bacteria.</title>
        <authorList>
            <person name="Liu B."/>
            <person name="Wang J."/>
            <person name="Zhu Y."/>
            <person name="Liu G."/>
            <person name="Chen Q."/>
            <person name="Chen Z."/>
            <person name="Lan J."/>
            <person name="Che J."/>
            <person name="Ge C."/>
            <person name="Shi H."/>
            <person name="Pan Z."/>
            <person name="Liu X."/>
        </authorList>
    </citation>
    <scope>NUCLEOTIDE SEQUENCE [LARGE SCALE GENOMIC DNA]</scope>
    <source>
        <strain evidence="10 11">LMG 18435</strain>
    </source>
</reference>
<dbReference type="GO" id="GO:0005737">
    <property type="term" value="C:cytoplasm"/>
    <property type="evidence" value="ECO:0007669"/>
    <property type="project" value="UniProtKB-SubCell"/>
</dbReference>
<feature type="binding site" evidence="8">
    <location>
        <position position="75"/>
    </location>
    <ligand>
        <name>Mn(2+)</name>
        <dbReference type="ChEBI" id="CHEBI:29035"/>
        <label>2</label>
    </ligand>
</feature>
<feature type="binding site" evidence="8">
    <location>
        <position position="9"/>
    </location>
    <ligand>
        <name>Mn(2+)</name>
        <dbReference type="ChEBI" id="CHEBI:29035"/>
        <label>1</label>
    </ligand>
</feature>
<evidence type="ECO:0000259" key="9">
    <source>
        <dbReference type="SMART" id="SM01131"/>
    </source>
</evidence>
<evidence type="ECO:0000313" key="10">
    <source>
        <dbReference type="EMBL" id="KQL54874.1"/>
    </source>
</evidence>
<dbReference type="SMART" id="SM01131">
    <property type="entry name" value="DHHA2"/>
    <property type="match status" value="1"/>
</dbReference>
<dbReference type="EMBL" id="LJJC01000004">
    <property type="protein sequence ID" value="KQL54874.1"/>
    <property type="molecule type" value="Genomic_DNA"/>
</dbReference>
<keyword evidence="3 8" id="KW-0963">Cytoplasm</keyword>
<dbReference type="SUPFAM" id="SSF64182">
    <property type="entry name" value="DHH phosphoesterases"/>
    <property type="match status" value="1"/>
</dbReference>
<dbReference type="Gene3D" id="3.10.310.20">
    <property type="entry name" value="DHHA2 domain"/>
    <property type="match status" value="1"/>
</dbReference>
<evidence type="ECO:0000313" key="11">
    <source>
        <dbReference type="Proteomes" id="UP000051888"/>
    </source>
</evidence>
<evidence type="ECO:0000256" key="4">
    <source>
        <dbReference type="ARBA" id="ARBA00022723"/>
    </source>
</evidence>
<dbReference type="Pfam" id="PF02833">
    <property type="entry name" value="DHHA2"/>
    <property type="match status" value="1"/>
</dbReference>
<dbReference type="NCBIfam" id="NF003877">
    <property type="entry name" value="PRK05427.1"/>
    <property type="match status" value="1"/>
</dbReference>
<evidence type="ECO:0000256" key="7">
    <source>
        <dbReference type="ARBA" id="ARBA00047820"/>
    </source>
</evidence>
<dbReference type="GO" id="GO:0030145">
    <property type="term" value="F:manganese ion binding"/>
    <property type="evidence" value="ECO:0007669"/>
    <property type="project" value="UniProtKB-UniRule"/>
</dbReference>
<dbReference type="PATRIC" id="fig|157838.3.peg.3547"/>
<dbReference type="InterPro" id="IPR022934">
    <property type="entry name" value="Mn-dep_inorganic_PyrPase"/>
</dbReference>
<keyword evidence="11" id="KW-1185">Reference proteome</keyword>
<feature type="binding site" evidence="8">
    <location>
        <position position="13"/>
    </location>
    <ligand>
        <name>Mn(2+)</name>
        <dbReference type="ChEBI" id="CHEBI:29035"/>
        <label>1</label>
    </ligand>
</feature>
<evidence type="ECO:0000256" key="3">
    <source>
        <dbReference type="ARBA" id="ARBA00022490"/>
    </source>
</evidence>
<evidence type="ECO:0000256" key="8">
    <source>
        <dbReference type="HAMAP-Rule" id="MF_00207"/>
    </source>
</evidence>
<evidence type="ECO:0000256" key="2">
    <source>
        <dbReference type="ARBA" id="ARBA00007350"/>
    </source>
</evidence>
<dbReference type="Pfam" id="PF01368">
    <property type="entry name" value="DHH"/>
    <property type="match status" value="1"/>
</dbReference>
<feature type="binding site" evidence="8">
    <location>
        <position position="97"/>
    </location>
    <ligand>
        <name>Mn(2+)</name>
        <dbReference type="ChEBI" id="CHEBI:29035"/>
        <label>2</label>
    </ligand>
</feature>
<comment type="subcellular location">
    <subcellularLocation>
        <location evidence="1 8">Cytoplasm</location>
    </subcellularLocation>
</comment>
<keyword evidence="4 8" id="KW-0479">Metal-binding</keyword>
<dbReference type="HAMAP" id="MF_00207">
    <property type="entry name" value="PPase_C"/>
    <property type="match status" value="1"/>
</dbReference>
<dbReference type="InterPro" id="IPR038763">
    <property type="entry name" value="DHH_sf"/>
</dbReference>
<comment type="catalytic activity">
    <reaction evidence="7 8">
        <text>diphosphate + H2O = 2 phosphate + H(+)</text>
        <dbReference type="Rhea" id="RHEA:24576"/>
        <dbReference type="ChEBI" id="CHEBI:15377"/>
        <dbReference type="ChEBI" id="CHEBI:15378"/>
        <dbReference type="ChEBI" id="CHEBI:33019"/>
        <dbReference type="ChEBI" id="CHEBI:43474"/>
        <dbReference type="EC" id="3.6.1.1"/>
    </reaction>
</comment>
<dbReference type="OrthoDB" id="9766150at2"/>
<dbReference type="PANTHER" id="PTHR12112:SF22">
    <property type="entry name" value="MANGANESE-DEPENDENT INORGANIC PYROPHOSPHATASE-RELATED"/>
    <property type="match status" value="1"/>
</dbReference>
<keyword evidence="6 8" id="KW-0464">Manganese</keyword>
<name>A0A0Q3WZL9_9BACI</name>
<dbReference type="GO" id="GO:0004427">
    <property type="term" value="F:inorganic diphosphate phosphatase activity"/>
    <property type="evidence" value="ECO:0007669"/>
    <property type="project" value="UniProtKB-UniRule"/>
</dbReference>
<dbReference type="Gene3D" id="3.90.1640.10">
    <property type="entry name" value="inorganic pyrophosphatase (n-terminal core)"/>
    <property type="match status" value="1"/>
</dbReference>
<dbReference type="InterPro" id="IPR038222">
    <property type="entry name" value="DHHA2_dom_sf"/>
</dbReference>
<feature type="binding site" evidence="8">
    <location>
        <position position="15"/>
    </location>
    <ligand>
        <name>Mn(2+)</name>
        <dbReference type="ChEBI" id="CHEBI:29035"/>
        <label>2</label>
    </ligand>
</feature>
<dbReference type="Proteomes" id="UP000051888">
    <property type="component" value="Unassembled WGS sequence"/>
</dbReference>
<organism evidence="10 11">
    <name type="scientific">Heyndrickxia shackletonii</name>
    <dbReference type="NCBI Taxonomy" id="157838"/>
    <lineage>
        <taxon>Bacteria</taxon>
        <taxon>Bacillati</taxon>
        <taxon>Bacillota</taxon>
        <taxon>Bacilli</taxon>
        <taxon>Bacillales</taxon>
        <taxon>Bacillaceae</taxon>
        <taxon>Heyndrickxia</taxon>
    </lineage>
</organism>
<keyword evidence="5 8" id="KW-0378">Hydrolase</keyword>
<feature type="binding site" evidence="8">
    <location>
        <position position="149"/>
    </location>
    <ligand>
        <name>Mn(2+)</name>
        <dbReference type="ChEBI" id="CHEBI:29035"/>
        <label>2</label>
    </ligand>
</feature>
<gene>
    <name evidence="8" type="primary">ppaC</name>
    <name evidence="10" type="ORF">AN964_16050</name>
</gene>
<dbReference type="RefSeq" id="WP_055740659.1">
    <property type="nucleotide sequence ID" value="NZ_JAAIWL010000010.1"/>
</dbReference>
<comment type="cofactor">
    <cofactor evidence="8">
        <name>Mn(2+)</name>
        <dbReference type="ChEBI" id="CHEBI:29035"/>
    </cofactor>
    <text evidence="8">Binds 2 manganese ions per subunit.</text>
</comment>
<evidence type="ECO:0000256" key="6">
    <source>
        <dbReference type="ARBA" id="ARBA00023211"/>
    </source>
</evidence>
<comment type="similarity">
    <text evidence="2 8">Belongs to the PPase class C family.</text>
</comment>
<dbReference type="FunFam" id="3.90.1640.10:FF:000001">
    <property type="entry name" value="Probable manganese-dependent inorganic pyrophosphatase"/>
    <property type="match status" value="1"/>
</dbReference>
<dbReference type="InterPro" id="IPR004097">
    <property type="entry name" value="DHHA2"/>
</dbReference>
<sequence>MEKVLIFGHKNPDTDTICSAIAYAELKTKLGMDVEPVRLGEMNGETKYALDYFKVEAPRLVEKVANEVKNVILVDHNERQQSADDINEVRVLEVIDHHRIANFETSDPLYYRAEPVGCTATILNKLYKENGVQIRKEIAGLMLSAIISDSLLFKSPTCTSEDVAAAKELASIAGVDADTYGLAMLKAGADLSDKTINQLISLDAKEFQMGEYKVEIAQVNAVDINDVFSRQEEVESALSKVIGDKQLDLFLFVVTDILTNDSTAIALGRGAKAVEKAYNVELQNNTALLKGVVSRKKQIVPVLTEAFKSIQL</sequence>
<dbReference type="PANTHER" id="PTHR12112">
    <property type="entry name" value="BNIP - RELATED"/>
    <property type="match status" value="1"/>
</dbReference>
<accession>A0A0Q3WZL9</accession>
<dbReference type="EC" id="3.6.1.1" evidence="8"/>
<feature type="domain" description="DHHA2" evidence="9">
    <location>
        <begin position="181"/>
        <end position="307"/>
    </location>
</feature>
<proteinExistence type="inferred from homology"/>
<dbReference type="AlphaFoldDB" id="A0A0Q3WZL9"/>
<dbReference type="STRING" id="157838.AN964_16050"/>
<dbReference type="InterPro" id="IPR001667">
    <property type="entry name" value="DDH_dom"/>
</dbReference>
<evidence type="ECO:0000256" key="1">
    <source>
        <dbReference type="ARBA" id="ARBA00004496"/>
    </source>
</evidence>
<protein>
    <recommendedName>
        <fullName evidence="8">Probable manganese-dependent inorganic pyrophosphatase</fullName>
        <ecNumber evidence="8">3.6.1.1</ecNumber>
    </recommendedName>
    <alternativeName>
        <fullName evidence="8">Pyrophosphate phospho-hydrolase</fullName>
        <shortName evidence="8">PPase</shortName>
    </alternativeName>
</protein>
<comment type="caution">
    <text evidence="10">The sequence shown here is derived from an EMBL/GenBank/DDBJ whole genome shotgun (WGS) entry which is preliminary data.</text>
</comment>
<evidence type="ECO:0000256" key="5">
    <source>
        <dbReference type="ARBA" id="ARBA00022801"/>
    </source>
</evidence>
<dbReference type="FunFam" id="3.10.310.20:FF:000001">
    <property type="entry name" value="Probable manganese-dependent inorganic pyrophosphatase"/>
    <property type="match status" value="1"/>
</dbReference>